<feature type="transmembrane region" description="Helical" evidence="2">
    <location>
        <begin position="305"/>
        <end position="328"/>
    </location>
</feature>
<dbReference type="OrthoDB" id="3232309at2759"/>
<dbReference type="InterPro" id="IPR044926">
    <property type="entry name" value="RGS_subdomain_2"/>
</dbReference>
<feature type="compositionally biased region" description="Low complexity" evidence="1">
    <location>
        <begin position="127"/>
        <end position="148"/>
    </location>
</feature>
<dbReference type="PANTHER" id="PTHR39466">
    <property type="entry name" value="RGS DOMAIN-CONTAINING PROTEIN"/>
    <property type="match status" value="1"/>
</dbReference>
<feature type="compositionally biased region" description="Polar residues" evidence="1">
    <location>
        <begin position="545"/>
        <end position="558"/>
    </location>
</feature>
<keyword evidence="2" id="KW-0472">Membrane</keyword>
<feature type="region of interest" description="Disordered" evidence="1">
    <location>
        <begin position="541"/>
        <end position="600"/>
    </location>
</feature>
<keyword evidence="2" id="KW-0812">Transmembrane</keyword>
<evidence type="ECO:0000256" key="1">
    <source>
        <dbReference type="SAM" id="MobiDB-lite"/>
    </source>
</evidence>
<dbReference type="Gene3D" id="1.10.167.10">
    <property type="entry name" value="Regulator of G-protein Signalling 4, domain 2"/>
    <property type="match status" value="1"/>
</dbReference>
<dbReference type="VEuPathDB" id="FungiDB:TREMEDRAFT_70159"/>
<dbReference type="OMA" id="NGETCPP"/>
<name>A0A4Q1BTC6_TREME</name>
<evidence type="ECO:0000256" key="2">
    <source>
        <dbReference type="SAM" id="Phobius"/>
    </source>
</evidence>
<accession>A0A4Q1BTC6</accession>
<dbReference type="Proteomes" id="UP000289152">
    <property type="component" value="Unassembled WGS sequence"/>
</dbReference>
<gene>
    <name evidence="3" type="ORF">M231_01473</name>
</gene>
<feature type="region of interest" description="Disordered" evidence="1">
    <location>
        <begin position="471"/>
        <end position="497"/>
    </location>
</feature>
<dbReference type="AlphaFoldDB" id="A0A4Q1BTC6"/>
<protein>
    <recommendedName>
        <fullName evidence="5">RGS domain-containing protein</fullName>
    </recommendedName>
</protein>
<evidence type="ECO:0008006" key="5">
    <source>
        <dbReference type="Google" id="ProtNLM"/>
    </source>
</evidence>
<evidence type="ECO:0000313" key="4">
    <source>
        <dbReference type="Proteomes" id="UP000289152"/>
    </source>
</evidence>
<reference evidence="3 4" key="1">
    <citation type="submission" date="2016-06" db="EMBL/GenBank/DDBJ databases">
        <title>Evolution of pathogenesis and genome organization in the Tremellales.</title>
        <authorList>
            <person name="Cuomo C."/>
            <person name="Litvintseva A."/>
            <person name="Heitman J."/>
            <person name="Chen Y."/>
            <person name="Sun S."/>
            <person name="Springer D."/>
            <person name="Dromer F."/>
            <person name="Young S."/>
            <person name="Zeng Q."/>
            <person name="Chapman S."/>
            <person name="Gujja S."/>
            <person name="Saif S."/>
            <person name="Birren B."/>
        </authorList>
    </citation>
    <scope>NUCLEOTIDE SEQUENCE [LARGE SCALE GENOMIC DNA]</scope>
    <source>
        <strain evidence="3 4">ATCC 28783</strain>
    </source>
</reference>
<sequence>MPSPTKGKDTNRSLSITKTLTFNSTLSNALRRVSSTPTFDQLKLSHILNGETCPPISFSDFAAFVSHKEYSSENLLFVIWFRSYRSRWDSLPLSERESTPIPNTKMGDRHQPFVHIDKALAEGNVMSASSSSNLSSQPDSPGKGSSSPDNHHATHSSPNEETFRPCQWAQEGTCRCDDSTHLHLKKGLFGRTKKPEKPDSVKPIFVHTPHHIKVPPTGTVLREPRNQPMREEAQRAFATFLRPGGSRELGIADELRLFAQECLTRSTAPEVFLPIYEEVYQVVERQSLPHFLSYARTNINRPKRIFWFTVGTIDLSIGLLIYLLLTLLLPRHHFALRAIRLPSVIFVAFGCMQLYSSRRGFCTQVWGRSSRQVRPWELDDVEHDNEATLYSTGTIQSNGDILQSGDIPPATPTLTSNKPAVSAKGEGSGLDVVPEVHPLQDLGGVIGVSPGTEKNDWELVFLPKTFHLSTEGEQLGNKPELEAGPTEKDSVSHATSDEYDQRMAARRATLRPPSPSDAFPISATPLLSPYSRSGIDVSLSPASPLESSDISPFDQSETARGLMSDGLSGRSQPAGLSSLLDTFGHTDTPLGREPRPKIFGPETVVEDPRVKELFDSVVRDILVVGGLVGASWVAMCLAVPTAGLA</sequence>
<feature type="transmembrane region" description="Helical" evidence="2">
    <location>
        <begin position="334"/>
        <end position="355"/>
    </location>
</feature>
<feature type="region of interest" description="Disordered" evidence="1">
    <location>
        <begin position="125"/>
        <end position="164"/>
    </location>
</feature>
<dbReference type="PANTHER" id="PTHR39466:SF1">
    <property type="entry name" value="RGS DOMAIN-CONTAINING PROTEIN"/>
    <property type="match status" value="1"/>
</dbReference>
<dbReference type="InterPro" id="IPR036305">
    <property type="entry name" value="RGS_sf"/>
</dbReference>
<proteinExistence type="predicted"/>
<feature type="transmembrane region" description="Helical" evidence="2">
    <location>
        <begin position="621"/>
        <end position="642"/>
    </location>
</feature>
<dbReference type="InParanoid" id="A0A4Q1BTC6"/>
<evidence type="ECO:0000313" key="3">
    <source>
        <dbReference type="EMBL" id="RXK41323.1"/>
    </source>
</evidence>
<organism evidence="3 4">
    <name type="scientific">Tremella mesenterica</name>
    <name type="common">Jelly fungus</name>
    <dbReference type="NCBI Taxonomy" id="5217"/>
    <lineage>
        <taxon>Eukaryota</taxon>
        <taxon>Fungi</taxon>
        <taxon>Dikarya</taxon>
        <taxon>Basidiomycota</taxon>
        <taxon>Agaricomycotina</taxon>
        <taxon>Tremellomycetes</taxon>
        <taxon>Tremellales</taxon>
        <taxon>Tremellaceae</taxon>
        <taxon>Tremella</taxon>
    </lineage>
</organism>
<dbReference type="SUPFAM" id="SSF48097">
    <property type="entry name" value="Regulator of G-protein signaling, RGS"/>
    <property type="match status" value="1"/>
</dbReference>
<keyword evidence="4" id="KW-1185">Reference proteome</keyword>
<comment type="caution">
    <text evidence="3">The sequence shown here is derived from an EMBL/GenBank/DDBJ whole genome shotgun (WGS) entry which is preliminary data.</text>
</comment>
<keyword evidence="2" id="KW-1133">Transmembrane helix</keyword>
<feature type="compositionally biased region" description="Basic and acidic residues" evidence="1">
    <location>
        <begin position="479"/>
        <end position="497"/>
    </location>
</feature>
<dbReference type="EMBL" id="SDIL01000010">
    <property type="protein sequence ID" value="RXK41323.1"/>
    <property type="molecule type" value="Genomic_DNA"/>
</dbReference>